<dbReference type="EMBL" id="JAACYS010000017">
    <property type="protein sequence ID" value="NCU17228.1"/>
    <property type="molecule type" value="Genomic_DNA"/>
</dbReference>
<dbReference type="InterPro" id="IPR009776">
    <property type="entry name" value="Spore_0_M"/>
</dbReference>
<evidence type="ECO:0000313" key="1">
    <source>
        <dbReference type="EMBL" id="NCU17228.1"/>
    </source>
</evidence>
<keyword evidence="2" id="KW-1185">Reference proteome</keyword>
<sequence length="257" mass="29623">MSFFNKIFASIGIGSAKIDTKLEQLTYRQGDIVKGIVEIKGGNVEQQINGLYLNLYTSYIKEMDDKKVPAVANIGHFPIFQSLLIKANEVHEVPFSFQLPFDTPVTFGRSKVWVKTEADISNALDPTDKDYIRIAPSPIMNAVIDAINELGFTLREVENERAPRYIRSRLPLIQEFEFVPYQGPFRSRLDELELVFFNQSEHRVELLMEIDRRVRGFKTLLAEALDMDESKVRMTVTTEDIPSIKEKIYQIIHRYSL</sequence>
<dbReference type="Pfam" id="PF07070">
    <property type="entry name" value="Spo0M"/>
    <property type="match status" value="1"/>
</dbReference>
<gene>
    <name evidence="1" type="ORF">GW534_05505</name>
</gene>
<comment type="caution">
    <text evidence="1">The sequence shown here is derived from an EMBL/GenBank/DDBJ whole genome shotgun (WGS) entry which is preliminary data.</text>
</comment>
<dbReference type="PANTHER" id="PTHR40053:SF1">
    <property type="entry name" value="SPORULATION-CONTROL PROTEIN SPO0M"/>
    <property type="match status" value="1"/>
</dbReference>
<organism evidence="1 2">
    <name type="scientific">Pallidibacillus pasinlerensis</name>
    <dbReference type="NCBI Taxonomy" id="2703818"/>
    <lineage>
        <taxon>Bacteria</taxon>
        <taxon>Bacillati</taxon>
        <taxon>Bacillota</taxon>
        <taxon>Bacilli</taxon>
        <taxon>Bacillales</taxon>
        <taxon>Bacillaceae</taxon>
        <taxon>Pallidibacillus</taxon>
    </lineage>
</organism>
<dbReference type="Proteomes" id="UP000743899">
    <property type="component" value="Unassembled WGS sequence"/>
</dbReference>
<name>A0ABX0A7R9_9BACI</name>
<reference evidence="1 2" key="1">
    <citation type="submission" date="2020-01" db="EMBL/GenBank/DDBJ databases">
        <title>A novel Bacillus sp. from Pasinler.</title>
        <authorList>
            <person name="Adiguzel A."/>
            <person name="Ay H."/>
            <person name="Baltaci M.O."/>
        </authorList>
    </citation>
    <scope>NUCLEOTIDE SEQUENCE [LARGE SCALE GENOMIC DNA]</scope>
    <source>
        <strain evidence="1 2">P1</strain>
    </source>
</reference>
<protein>
    <submittedName>
        <fullName evidence="1">Sporulation protein</fullName>
    </submittedName>
</protein>
<dbReference type="RefSeq" id="WP_161920063.1">
    <property type="nucleotide sequence ID" value="NZ_JAACYS010000017.1"/>
</dbReference>
<dbReference type="PANTHER" id="PTHR40053">
    <property type="entry name" value="SPORULATION-CONTROL PROTEIN SPO0M"/>
    <property type="match status" value="1"/>
</dbReference>
<accession>A0ABX0A7R9</accession>
<proteinExistence type="predicted"/>
<evidence type="ECO:0000313" key="2">
    <source>
        <dbReference type="Proteomes" id="UP000743899"/>
    </source>
</evidence>